<dbReference type="GeneID" id="38781966"/>
<feature type="region of interest" description="Disordered" evidence="1">
    <location>
        <begin position="228"/>
        <end position="257"/>
    </location>
</feature>
<feature type="region of interest" description="Disordered" evidence="1">
    <location>
        <begin position="117"/>
        <end position="139"/>
    </location>
</feature>
<organism evidence="2 3">
    <name type="scientific">Sparassis crispa</name>
    <dbReference type="NCBI Taxonomy" id="139825"/>
    <lineage>
        <taxon>Eukaryota</taxon>
        <taxon>Fungi</taxon>
        <taxon>Dikarya</taxon>
        <taxon>Basidiomycota</taxon>
        <taxon>Agaricomycotina</taxon>
        <taxon>Agaricomycetes</taxon>
        <taxon>Polyporales</taxon>
        <taxon>Sparassidaceae</taxon>
        <taxon>Sparassis</taxon>
    </lineage>
</organism>
<name>A0A401GSA3_9APHY</name>
<evidence type="ECO:0000313" key="2">
    <source>
        <dbReference type="EMBL" id="GBE85049.1"/>
    </source>
</evidence>
<feature type="compositionally biased region" description="Basic and acidic residues" evidence="1">
    <location>
        <begin position="128"/>
        <end position="139"/>
    </location>
</feature>
<evidence type="ECO:0000313" key="3">
    <source>
        <dbReference type="Proteomes" id="UP000287166"/>
    </source>
</evidence>
<accession>A0A401GSA3</accession>
<proteinExistence type="predicted"/>
<keyword evidence="3" id="KW-1185">Reference proteome</keyword>
<evidence type="ECO:0000256" key="1">
    <source>
        <dbReference type="SAM" id="MobiDB-lite"/>
    </source>
</evidence>
<gene>
    <name evidence="2" type="ORF">SCP_0702350</name>
</gene>
<reference evidence="2 3" key="1">
    <citation type="journal article" date="2018" name="Sci. Rep.">
        <title>Genome sequence of the cauliflower mushroom Sparassis crispa (Hanabiratake) and its association with beneficial usage.</title>
        <authorList>
            <person name="Kiyama R."/>
            <person name="Furutani Y."/>
            <person name="Kawaguchi K."/>
            <person name="Nakanishi T."/>
        </authorList>
    </citation>
    <scope>NUCLEOTIDE SEQUENCE [LARGE SCALE GENOMIC DNA]</scope>
</reference>
<sequence length="257" mass="29493">MNEPSRARREGHRDRWTCGVDGVCERKGPLRVVKVCTLARTFVGRPRGHEKIYISSTLLHAHPSRERRHVDCVLSPSLFGRTIDSASRDAPVNEKTAAFRRVAKCGGGMRVQALRYLPQRRANPPRSQDTRRREDHERDILDITRAPSRNSRRRRKIYADLLIPSVRALRRITERATQCRPLNRQNGDGDYSPDLYYQQHPASHPAARQSLPARRRLTHDAECCEVHVGSTTPTHRKQNVSTAPRQRTRRGTSPVRL</sequence>
<dbReference type="InParanoid" id="A0A401GSA3"/>
<dbReference type="Proteomes" id="UP000287166">
    <property type="component" value="Unassembled WGS sequence"/>
</dbReference>
<feature type="compositionally biased region" description="Polar residues" evidence="1">
    <location>
        <begin position="229"/>
        <end position="245"/>
    </location>
</feature>
<comment type="caution">
    <text evidence="2">The sequence shown here is derived from an EMBL/GenBank/DDBJ whole genome shotgun (WGS) entry which is preliminary data.</text>
</comment>
<protein>
    <submittedName>
        <fullName evidence="2">Uncharacterized protein</fullName>
    </submittedName>
</protein>
<dbReference type="RefSeq" id="XP_027615962.1">
    <property type="nucleotide sequence ID" value="XM_027760161.1"/>
</dbReference>
<dbReference type="AlphaFoldDB" id="A0A401GSA3"/>
<dbReference type="EMBL" id="BFAD01000007">
    <property type="protein sequence ID" value="GBE85049.1"/>
    <property type="molecule type" value="Genomic_DNA"/>
</dbReference>